<proteinExistence type="inferred from homology"/>
<sequence>MPSWLPSIPYPLAQKGYWEPVTSTLNWCEEDYYATIYSAEIVNTLTNLLFQYLAFKGGINCIKNGHDRIFLVTFIGYFLVGTGSFLFHSTLKYPMQLVDELSMIYTTCLMFYATFSHKKQAPVPLLLAIFLVALAAFITGYYHYLQDPAFHQNMYALLTAIVLFRSMYIMEVNIRPSLRKKGGILASKEQVDVQARLPDHERLRQEKRDEETLKMMWVMIGMGLSVFLGGFGLWTIDNEYCSTLRRWRHSMGLPWGILLEGHGWWHLMTGTGAYFYITWGIWLRHCLNGRQDEFKLVWPSTFTSLPVIVKKRSDESHSNGHAKKTS</sequence>
<name>A0A2K1QXX1_9PEZI</name>
<dbReference type="FunCoup" id="A0A2K1QXX1">
    <property type="interactions" value="547"/>
</dbReference>
<feature type="transmembrane region" description="Helical" evidence="9">
    <location>
        <begin position="125"/>
        <end position="144"/>
    </location>
</feature>
<feature type="binding site" evidence="7">
    <location>
        <position position="29"/>
    </location>
    <ligand>
        <name>Ca(2+)</name>
        <dbReference type="ChEBI" id="CHEBI:29108"/>
    </ligand>
</feature>
<dbReference type="GO" id="GO:0046872">
    <property type="term" value="F:metal ion binding"/>
    <property type="evidence" value="ECO:0007669"/>
    <property type="project" value="UniProtKB-KW"/>
</dbReference>
<dbReference type="InterPro" id="IPR008901">
    <property type="entry name" value="ACER"/>
</dbReference>
<feature type="binding site" evidence="7">
    <location>
        <position position="27"/>
    </location>
    <ligand>
        <name>Ca(2+)</name>
        <dbReference type="ChEBI" id="CHEBI:29108"/>
    </ligand>
</feature>
<evidence type="ECO:0000256" key="8">
    <source>
        <dbReference type="PIRSR" id="PIRSR608901-2"/>
    </source>
</evidence>
<comment type="caution">
    <text evidence="10">The sequence shown here is derived from an EMBL/GenBank/DDBJ whole genome shotgun (WGS) entry which is preliminary data.</text>
</comment>
<evidence type="ECO:0008006" key="12">
    <source>
        <dbReference type="Google" id="ProtNLM"/>
    </source>
</evidence>
<dbReference type="GO" id="GO:0005789">
    <property type="term" value="C:endoplasmic reticulum membrane"/>
    <property type="evidence" value="ECO:0007669"/>
    <property type="project" value="TreeGrafter"/>
</dbReference>
<evidence type="ECO:0000256" key="3">
    <source>
        <dbReference type="ARBA" id="ARBA00022692"/>
    </source>
</evidence>
<dbReference type="GO" id="GO:0046514">
    <property type="term" value="P:ceramide catabolic process"/>
    <property type="evidence" value="ECO:0007669"/>
    <property type="project" value="TreeGrafter"/>
</dbReference>
<dbReference type="PANTHER" id="PTHR46187">
    <property type="entry name" value="ALKALINE CERAMIDASE 3"/>
    <property type="match status" value="1"/>
</dbReference>
<dbReference type="InParanoid" id="A0A2K1QXX1"/>
<evidence type="ECO:0000313" key="10">
    <source>
        <dbReference type="EMBL" id="PNS19904.1"/>
    </source>
</evidence>
<dbReference type="AlphaFoldDB" id="A0A2K1QXX1"/>
<evidence type="ECO:0000313" key="11">
    <source>
        <dbReference type="Proteomes" id="UP000243797"/>
    </source>
</evidence>
<feature type="binding site" evidence="8">
    <location>
        <position position="262"/>
    </location>
    <ligand>
        <name>Zn(2+)</name>
        <dbReference type="ChEBI" id="CHEBI:29105"/>
        <note>catalytic</note>
    </ligand>
</feature>
<keyword evidence="5 9" id="KW-1133">Transmembrane helix</keyword>
<keyword evidence="8" id="KW-0862">Zinc</keyword>
<feature type="transmembrane region" description="Helical" evidence="9">
    <location>
        <begin position="263"/>
        <end position="283"/>
    </location>
</feature>
<feature type="binding site" evidence="8">
    <location>
        <position position="266"/>
    </location>
    <ligand>
        <name>Zn(2+)</name>
        <dbReference type="ChEBI" id="CHEBI:29105"/>
        <note>catalytic</note>
    </ligand>
</feature>
<evidence type="ECO:0000256" key="5">
    <source>
        <dbReference type="ARBA" id="ARBA00022989"/>
    </source>
</evidence>
<keyword evidence="7" id="KW-0479">Metal-binding</keyword>
<dbReference type="GO" id="GO:0046513">
    <property type="term" value="P:ceramide biosynthetic process"/>
    <property type="evidence" value="ECO:0007669"/>
    <property type="project" value="TreeGrafter"/>
</dbReference>
<organism evidence="10 11">
    <name type="scientific">Sphaceloma murrayae</name>
    <dbReference type="NCBI Taxonomy" id="2082308"/>
    <lineage>
        <taxon>Eukaryota</taxon>
        <taxon>Fungi</taxon>
        <taxon>Dikarya</taxon>
        <taxon>Ascomycota</taxon>
        <taxon>Pezizomycotina</taxon>
        <taxon>Dothideomycetes</taxon>
        <taxon>Dothideomycetidae</taxon>
        <taxon>Myriangiales</taxon>
        <taxon>Elsinoaceae</taxon>
        <taxon>Sphaceloma</taxon>
    </lineage>
</organism>
<comment type="subcellular location">
    <subcellularLocation>
        <location evidence="1">Membrane</location>
        <topology evidence="1">Multi-pass membrane protein</topology>
    </subcellularLocation>
</comment>
<keyword evidence="6 9" id="KW-0472">Membrane</keyword>
<feature type="binding site" evidence="7">
    <location>
        <position position="40"/>
    </location>
    <ligand>
        <name>Ca(2+)</name>
        <dbReference type="ChEBI" id="CHEBI:29108"/>
    </ligand>
</feature>
<dbReference type="Proteomes" id="UP000243797">
    <property type="component" value="Unassembled WGS sequence"/>
</dbReference>
<evidence type="ECO:0000256" key="4">
    <source>
        <dbReference type="ARBA" id="ARBA00022801"/>
    </source>
</evidence>
<evidence type="ECO:0000256" key="2">
    <source>
        <dbReference type="ARBA" id="ARBA00009780"/>
    </source>
</evidence>
<evidence type="ECO:0000256" key="1">
    <source>
        <dbReference type="ARBA" id="ARBA00004141"/>
    </source>
</evidence>
<feature type="transmembrane region" description="Helical" evidence="9">
    <location>
        <begin position="93"/>
        <end position="113"/>
    </location>
</feature>
<dbReference type="GO" id="GO:0016811">
    <property type="term" value="F:hydrolase activity, acting on carbon-nitrogen (but not peptide) bonds, in linear amides"/>
    <property type="evidence" value="ECO:0007669"/>
    <property type="project" value="InterPro"/>
</dbReference>
<feature type="transmembrane region" description="Helical" evidence="9">
    <location>
        <begin position="69"/>
        <end position="87"/>
    </location>
</feature>
<reference evidence="10 11" key="1">
    <citation type="submission" date="2017-06" db="EMBL/GenBank/DDBJ databases">
        <title>Draft genome sequence of a variant of Elsinoe murrayae.</title>
        <authorList>
            <person name="Cheng Q."/>
        </authorList>
    </citation>
    <scope>NUCLEOTIDE SEQUENCE [LARGE SCALE GENOMIC DNA]</scope>
    <source>
        <strain evidence="10 11">CQ-2017a</strain>
    </source>
</reference>
<dbReference type="Pfam" id="PF05875">
    <property type="entry name" value="Ceramidase"/>
    <property type="match status" value="1"/>
</dbReference>
<comment type="cofactor">
    <cofactor evidence="8">
        <name>Zn(2+)</name>
        <dbReference type="ChEBI" id="CHEBI:29105"/>
    </cofactor>
</comment>
<evidence type="ECO:0000256" key="6">
    <source>
        <dbReference type="ARBA" id="ARBA00023136"/>
    </source>
</evidence>
<feature type="transmembrane region" description="Helical" evidence="9">
    <location>
        <begin position="215"/>
        <end position="236"/>
    </location>
</feature>
<evidence type="ECO:0000256" key="7">
    <source>
        <dbReference type="PIRSR" id="PIRSR608901-1"/>
    </source>
</evidence>
<feature type="transmembrane region" description="Helical" evidence="9">
    <location>
        <begin position="150"/>
        <end position="170"/>
    </location>
</feature>
<dbReference type="PANTHER" id="PTHR46187:SF3">
    <property type="entry name" value="ALKALINE CERAMIDASE 3"/>
    <property type="match status" value="1"/>
</dbReference>
<feature type="binding site" evidence="8">
    <location>
        <position position="88"/>
    </location>
    <ligand>
        <name>Zn(2+)</name>
        <dbReference type="ChEBI" id="CHEBI:29105"/>
        <note>catalytic</note>
    </ligand>
</feature>
<keyword evidence="4" id="KW-0378">Hydrolase</keyword>
<dbReference type="STRING" id="2082308.A0A2K1QXX1"/>
<keyword evidence="11" id="KW-1185">Reference proteome</keyword>
<keyword evidence="7" id="KW-0106">Calcium</keyword>
<gene>
    <name evidence="10" type="ORF">CAC42_7871</name>
</gene>
<accession>A0A2K1QXX1</accession>
<dbReference type="OrthoDB" id="187171at2759"/>
<evidence type="ECO:0000256" key="9">
    <source>
        <dbReference type="SAM" id="Phobius"/>
    </source>
</evidence>
<comment type="similarity">
    <text evidence="2">Belongs to the alkaline ceramidase family.</text>
</comment>
<dbReference type="EMBL" id="NKHZ01000029">
    <property type="protein sequence ID" value="PNS19904.1"/>
    <property type="molecule type" value="Genomic_DNA"/>
</dbReference>
<protein>
    <recommendedName>
        <fullName evidence="12">Alkaline ceramidase 3</fullName>
    </recommendedName>
</protein>
<keyword evidence="3 9" id="KW-0812">Transmembrane</keyword>